<comment type="similarity">
    <text evidence="2 7">Belongs to the chalcone isomerase family.</text>
</comment>
<protein>
    <recommendedName>
        <fullName evidence="7">Chalcone-flavonone isomerase family protein</fullName>
    </recommendedName>
</protein>
<evidence type="ECO:0000256" key="4">
    <source>
        <dbReference type="ARBA" id="ARBA00023241"/>
    </source>
</evidence>
<evidence type="ECO:0000256" key="5">
    <source>
        <dbReference type="ARBA" id="ARBA00025429"/>
    </source>
</evidence>
<accession>A0A6A1W1J4</accession>
<dbReference type="InterPro" id="IPR044164">
    <property type="entry name" value="CFI"/>
</dbReference>
<dbReference type="InterPro" id="IPR016087">
    <property type="entry name" value="Chalcone_isomerase"/>
</dbReference>
<dbReference type="InterPro" id="IPR016089">
    <property type="entry name" value="Chalcone_isomerase_bundle_sf"/>
</dbReference>
<comment type="function">
    <text evidence="5">Catalyzes the intramolecular cyclization of bicyclic chalcones into tricyclic (S)-flavanones. Responsible for the isomerization of 4,2',4',6'-tetrahydroxychalcone (also termed chalcone) into naringenin.</text>
</comment>
<dbReference type="UniPathway" id="UPA00154"/>
<dbReference type="Gene3D" id="3.50.70.10">
    <property type="match status" value="1"/>
</dbReference>
<comment type="caution">
    <text evidence="9">The sequence shown here is derived from an EMBL/GenBank/DDBJ whole genome shotgun (WGS) entry which is preliminary data.</text>
</comment>
<keyword evidence="10" id="KW-1185">Reference proteome</keyword>
<evidence type="ECO:0000256" key="6">
    <source>
        <dbReference type="ARBA" id="ARBA00034056"/>
    </source>
</evidence>
<dbReference type="PANTHER" id="PTHR28039">
    <property type="entry name" value="CHALCONE--FLAVONONE ISOMERASE 1-RELATED"/>
    <property type="match status" value="1"/>
</dbReference>
<keyword evidence="3 9" id="KW-0413">Isomerase</keyword>
<proteinExistence type="inferred from homology"/>
<organism evidence="9 10">
    <name type="scientific">Morella rubra</name>
    <name type="common">Chinese bayberry</name>
    <dbReference type="NCBI Taxonomy" id="262757"/>
    <lineage>
        <taxon>Eukaryota</taxon>
        <taxon>Viridiplantae</taxon>
        <taxon>Streptophyta</taxon>
        <taxon>Embryophyta</taxon>
        <taxon>Tracheophyta</taxon>
        <taxon>Spermatophyta</taxon>
        <taxon>Magnoliopsida</taxon>
        <taxon>eudicotyledons</taxon>
        <taxon>Gunneridae</taxon>
        <taxon>Pentapetalae</taxon>
        <taxon>rosids</taxon>
        <taxon>fabids</taxon>
        <taxon>Fagales</taxon>
        <taxon>Myricaceae</taxon>
        <taxon>Morella</taxon>
    </lineage>
</organism>
<evidence type="ECO:0000256" key="2">
    <source>
        <dbReference type="ARBA" id="ARBA00007166"/>
    </source>
</evidence>
<sequence length="384" mass="41656">MALTFVTIHAETTRDREGQRQLELKKTDLAAKIEPGCRCRRCGADAAGGRLGSGGCGLVRTCSWSSPPPPPLKAFNFRHYQSFTRFFTAQGFFSRPSSHPAVGPVRVAGLFHVKGEGLRGDNCCCQNRVAEIPTSPLPSLQRTVPHQVESVAFPSTTKHPGSPKSFFLGGAGVRGLEIQGNFVKFTAIGVYLEGNAVPSLAVKWGGKCAGELAESDDFFADVIRGPFEKFVRVTLISTLSGQQFSEKVSENSIAALKSLGLYTDAEAKAFEKFIEIFKDENFPPGSSIFFGVSASLKIFFSKDGTVPETWTAVIENKLLAEAILASMIGKHGVSPAAKLSLATRVSELLKENKDQVIDHGLLETCRVAEEEKLVELERKEVKVE</sequence>
<dbReference type="Proteomes" id="UP000516437">
    <property type="component" value="Chromosome 3"/>
</dbReference>
<keyword evidence="4" id="KW-0284">Flavonoid biosynthesis</keyword>
<comment type="catalytic activity">
    <reaction evidence="6">
        <text>a chalcone = a flavanone.</text>
        <dbReference type="EC" id="5.5.1.6"/>
    </reaction>
</comment>
<evidence type="ECO:0000256" key="7">
    <source>
        <dbReference type="RuleBase" id="RU361158"/>
    </source>
</evidence>
<reference evidence="9 10" key="1">
    <citation type="journal article" date="2019" name="Plant Biotechnol. J.">
        <title>The red bayberry genome and genetic basis of sex determination.</title>
        <authorList>
            <person name="Jia H.M."/>
            <person name="Jia H.J."/>
            <person name="Cai Q.L."/>
            <person name="Wang Y."/>
            <person name="Zhao H.B."/>
            <person name="Yang W.F."/>
            <person name="Wang G.Y."/>
            <person name="Li Y.H."/>
            <person name="Zhan D.L."/>
            <person name="Shen Y.T."/>
            <person name="Niu Q.F."/>
            <person name="Chang L."/>
            <person name="Qiu J."/>
            <person name="Zhao L."/>
            <person name="Xie H.B."/>
            <person name="Fu W.Y."/>
            <person name="Jin J."/>
            <person name="Li X.W."/>
            <person name="Jiao Y."/>
            <person name="Zhou C.C."/>
            <person name="Tu T."/>
            <person name="Chai C.Y."/>
            <person name="Gao J.L."/>
            <person name="Fan L.J."/>
            <person name="van de Weg E."/>
            <person name="Wang J.Y."/>
            <person name="Gao Z.S."/>
        </authorList>
    </citation>
    <scope>NUCLEOTIDE SEQUENCE [LARGE SCALE GENOMIC DNA]</scope>
    <source>
        <tissue evidence="9">Leaves</tissue>
    </source>
</reference>
<comment type="pathway">
    <text evidence="1">Secondary metabolite biosynthesis; flavonoid biosynthesis.</text>
</comment>
<dbReference type="InterPro" id="IPR016088">
    <property type="entry name" value="Chalcone_isomerase_3-sand"/>
</dbReference>
<evidence type="ECO:0000256" key="3">
    <source>
        <dbReference type="ARBA" id="ARBA00023235"/>
    </source>
</evidence>
<evidence type="ECO:0000313" key="10">
    <source>
        <dbReference type="Proteomes" id="UP000516437"/>
    </source>
</evidence>
<name>A0A6A1W1J4_9ROSI</name>
<dbReference type="OrthoDB" id="1903537at2759"/>
<gene>
    <name evidence="9" type="ORF">CJ030_MR3G014593</name>
</gene>
<dbReference type="InterPro" id="IPR036298">
    <property type="entry name" value="Chalcone_isomerase_sf"/>
</dbReference>
<dbReference type="PANTHER" id="PTHR28039:SF8">
    <property type="entry name" value="CHALCONE--FLAVANONE ISOMERASE 1-RELATED"/>
    <property type="match status" value="1"/>
</dbReference>
<dbReference type="Gene3D" id="1.10.890.20">
    <property type="match status" value="1"/>
</dbReference>
<evidence type="ECO:0000256" key="1">
    <source>
        <dbReference type="ARBA" id="ARBA00004966"/>
    </source>
</evidence>
<feature type="domain" description="Chalcone isomerase" evidence="8">
    <location>
        <begin position="148"/>
        <end position="348"/>
    </location>
</feature>
<dbReference type="AlphaFoldDB" id="A0A6A1W1J4"/>
<dbReference type="SUPFAM" id="SSF54626">
    <property type="entry name" value="Chalcone isomerase"/>
    <property type="match status" value="1"/>
</dbReference>
<dbReference type="Pfam" id="PF02431">
    <property type="entry name" value="Chalcone"/>
    <property type="match status" value="1"/>
</dbReference>
<dbReference type="GO" id="GO:0045430">
    <property type="term" value="F:chalcone isomerase activity"/>
    <property type="evidence" value="ECO:0007669"/>
    <property type="project" value="UniProtKB-EC"/>
</dbReference>
<evidence type="ECO:0000259" key="8">
    <source>
        <dbReference type="Pfam" id="PF02431"/>
    </source>
</evidence>
<dbReference type="EMBL" id="RXIC02000021">
    <property type="protein sequence ID" value="KAB1217997.1"/>
    <property type="molecule type" value="Genomic_DNA"/>
</dbReference>
<evidence type="ECO:0000313" key="9">
    <source>
        <dbReference type="EMBL" id="KAB1217997.1"/>
    </source>
</evidence>
<dbReference type="GO" id="GO:0009813">
    <property type="term" value="P:flavonoid biosynthetic process"/>
    <property type="evidence" value="ECO:0007669"/>
    <property type="project" value="UniProtKB-UniPathway"/>
</dbReference>